<name>G7THU1_XANOB</name>
<proteinExistence type="predicted"/>
<dbReference type="Proteomes" id="UP000008851">
    <property type="component" value="Chromosome"/>
</dbReference>
<gene>
    <name evidence="1" type="ORF">XOC_0004</name>
</gene>
<organism evidence="1 2">
    <name type="scientific">Xanthomonas oryzae pv. oryzicola (strain BLS256)</name>
    <dbReference type="NCBI Taxonomy" id="383407"/>
    <lineage>
        <taxon>Bacteria</taxon>
        <taxon>Pseudomonadati</taxon>
        <taxon>Pseudomonadota</taxon>
        <taxon>Gammaproteobacteria</taxon>
        <taxon>Lysobacterales</taxon>
        <taxon>Lysobacteraceae</taxon>
        <taxon>Xanthomonas</taxon>
    </lineage>
</organism>
<evidence type="ECO:0000313" key="1">
    <source>
        <dbReference type="EMBL" id="AEQ94275.1"/>
    </source>
</evidence>
<reference evidence="1 2" key="1">
    <citation type="journal article" date="2011" name="J. Bacteriol.">
        <title>Two new complete genome sequences offer insight into host and tissue specificity of plant pathogenic Xanthomonas spp.</title>
        <authorList>
            <person name="Bogdanove A.J."/>
            <person name="Koebnik R."/>
            <person name="Lu H."/>
            <person name="Furutani A."/>
            <person name="Angiuoli S.V."/>
            <person name="Patil P.B."/>
            <person name="Van Sluys M.A."/>
            <person name="Ryan R.P."/>
            <person name="Meyer D.F."/>
            <person name="Han S.W."/>
            <person name="Aparna G."/>
            <person name="Rajaram M."/>
            <person name="Delcher A.L."/>
            <person name="Phillippy A.M."/>
            <person name="Puiu D."/>
            <person name="Schatz M.C."/>
            <person name="Shumway M."/>
            <person name="Sommer D.D."/>
            <person name="Trapnell C."/>
            <person name="Benahmed F."/>
            <person name="Dimitrov G."/>
            <person name="Madupu R."/>
            <person name="Radune D."/>
            <person name="Sullivan S."/>
            <person name="Jha G."/>
            <person name="Ishihara H."/>
            <person name="Lee S.W."/>
            <person name="Pandey A."/>
            <person name="Sharma V."/>
            <person name="Sriariyanun M."/>
            <person name="Szurek B."/>
            <person name="Vera-Cruz C.M."/>
            <person name="Dorman K.S."/>
            <person name="Ronald P.C."/>
            <person name="Verdier V."/>
            <person name="Dow J.M."/>
            <person name="Sonti R.V."/>
            <person name="Tsuge S."/>
            <person name="Brendel V.P."/>
            <person name="Rabinowicz P.D."/>
            <person name="Leach J.E."/>
            <person name="White F.F."/>
            <person name="Salzberg S.L."/>
        </authorList>
    </citation>
    <scope>NUCLEOTIDE SEQUENCE [LARGE SCALE GENOMIC DNA]</scope>
    <source>
        <strain evidence="1 2">BLS256</strain>
    </source>
</reference>
<dbReference type="EMBL" id="CP003057">
    <property type="protein sequence ID" value="AEQ94275.1"/>
    <property type="molecule type" value="Genomic_DNA"/>
</dbReference>
<dbReference type="AlphaFoldDB" id="G7THU1"/>
<dbReference type="KEGG" id="xor:XOC_0004"/>
<sequence length="46" mass="5343">MVLSTRYPLPVQEHPFARLRGFHADHVSFEPTGMPDYTPEHTDQCM</sequence>
<accession>G7THU1</accession>
<protein>
    <submittedName>
        <fullName evidence="1">Uncharacterized protein</fullName>
    </submittedName>
</protein>
<dbReference type="HOGENOM" id="CLU_3190672_0_0_6"/>
<evidence type="ECO:0000313" key="2">
    <source>
        <dbReference type="Proteomes" id="UP000008851"/>
    </source>
</evidence>